<keyword evidence="2" id="KW-0255">Endonuclease</keyword>
<reference evidence="2 3" key="1">
    <citation type="submission" date="2015-01" db="EMBL/GenBank/DDBJ databases">
        <title>Draft genome of the acidophilic iron oxidizer Acidithrix ferrooxidans strain Py-F3.</title>
        <authorList>
            <person name="Poehlein A."/>
            <person name="Eisen S."/>
            <person name="Schloemann M."/>
            <person name="Johnson B.D."/>
            <person name="Daniel R."/>
            <person name="Muehling M."/>
        </authorList>
    </citation>
    <scope>NUCLEOTIDE SEQUENCE [LARGE SCALE GENOMIC DNA]</scope>
    <source>
        <strain evidence="2 3">Py-F3</strain>
    </source>
</reference>
<dbReference type="GO" id="GO:0008270">
    <property type="term" value="F:zinc ion binding"/>
    <property type="evidence" value="ECO:0007669"/>
    <property type="project" value="InterPro"/>
</dbReference>
<proteinExistence type="predicted"/>
<comment type="caution">
    <text evidence="2">The sequence shown here is derived from an EMBL/GenBank/DDBJ whole genome shotgun (WGS) entry which is preliminary data.</text>
</comment>
<name>A0A0D8HHX5_9ACTN</name>
<dbReference type="InterPro" id="IPR002711">
    <property type="entry name" value="HNH"/>
</dbReference>
<dbReference type="RefSeq" id="WP_082058580.1">
    <property type="nucleotide sequence ID" value="NZ_JXYS01000041.1"/>
</dbReference>
<evidence type="ECO:0000259" key="1">
    <source>
        <dbReference type="SMART" id="SM00507"/>
    </source>
</evidence>
<dbReference type="CDD" id="cd00085">
    <property type="entry name" value="HNHc"/>
    <property type="match status" value="1"/>
</dbReference>
<dbReference type="Pfam" id="PF01844">
    <property type="entry name" value="HNH"/>
    <property type="match status" value="1"/>
</dbReference>
<dbReference type="GO" id="GO:0003676">
    <property type="term" value="F:nucleic acid binding"/>
    <property type="evidence" value="ECO:0007669"/>
    <property type="project" value="InterPro"/>
</dbReference>
<dbReference type="STRING" id="1280514.AXFE_16900"/>
<accession>A0A0D8HHX5</accession>
<dbReference type="Proteomes" id="UP000032360">
    <property type="component" value="Unassembled WGS sequence"/>
</dbReference>
<dbReference type="OrthoDB" id="3234360at2"/>
<evidence type="ECO:0000313" key="3">
    <source>
        <dbReference type="Proteomes" id="UP000032360"/>
    </source>
</evidence>
<dbReference type="EMBL" id="JXYS01000041">
    <property type="protein sequence ID" value="KJF17454.1"/>
    <property type="molecule type" value="Genomic_DNA"/>
</dbReference>
<dbReference type="InterPro" id="IPR003615">
    <property type="entry name" value="HNH_nuc"/>
</dbReference>
<dbReference type="GO" id="GO:0004519">
    <property type="term" value="F:endonuclease activity"/>
    <property type="evidence" value="ECO:0007669"/>
    <property type="project" value="UniProtKB-KW"/>
</dbReference>
<gene>
    <name evidence="2" type="ORF">AXFE_16900</name>
</gene>
<keyword evidence="2" id="KW-0378">Hydrolase</keyword>
<organism evidence="2 3">
    <name type="scientific">Acidithrix ferrooxidans</name>
    <dbReference type="NCBI Taxonomy" id="1280514"/>
    <lineage>
        <taxon>Bacteria</taxon>
        <taxon>Bacillati</taxon>
        <taxon>Actinomycetota</taxon>
        <taxon>Acidimicrobiia</taxon>
        <taxon>Acidimicrobiales</taxon>
        <taxon>Acidimicrobiaceae</taxon>
        <taxon>Acidithrix</taxon>
    </lineage>
</organism>
<dbReference type="AlphaFoldDB" id="A0A0D8HHX5"/>
<dbReference type="Gene3D" id="1.10.30.50">
    <property type="match status" value="1"/>
</dbReference>
<evidence type="ECO:0000313" key="2">
    <source>
        <dbReference type="EMBL" id="KJF17454.1"/>
    </source>
</evidence>
<protein>
    <submittedName>
        <fullName evidence="2">HNH endonuclease</fullName>
    </submittedName>
</protein>
<sequence>MKDLVFRPCANCGVFMFASKKQILCGDLCKQVSKAIRYIKKCSNDGRLMSFDVQWAIDTRLAHIIAGGYAETARRLTPEQRDEVWKRFGGMCAECGKPGDEIDHINGSSSNPKNLQLLCRKCHQGKTES</sequence>
<keyword evidence="3" id="KW-1185">Reference proteome</keyword>
<feature type="domain" description="HNH nuclease" evidence="1">
    <location>
        <begin position="79"/>
        <end position="124"/>
    </location>
</feature>
<keyword evidence="2" id="KW-0540">Nuclease</keyword>
<dbReference type="SMART" id="SM00507">
    <property type="entry name" value="HNHc"/>
    <property type="match status" value="1"/>
</dbReference>